<protein>
    <submittedName>
        <fullName evidence="8">Transmembrane acyltransferase</fullName>
    </submittedName>
</protein>
<keyword evidence="8" id="KW-0808">Transferase</keyword>
<evidence type="ECO:0000256" key="5">
    <source>
        <dbReference type="ARBA" id="ARBA00023136"/>
    </source>
</evidence>
<dbReference type="PANTHER" id="PTHR40074">
    <property type="entry name" value="O-ACETYLTRANSFERASE WECH"/>
    <property type="match status" value="1"/>
</dbReference>
<reference evidence="8 9" key="1">
    <citation type="journal article" date="2022" name="bioRxiv">
        <title>Genomics of Preaxostyla Flagellates Illuminates Evolutionary Transitions and the Path Towards Mitochondrial Loss.</title>
        <authorList>
            <person name="Novak L.V.F."/>
            <person name="Treitli S.C."/>
            <person name="Pyrih J."/>
            <person name="Halakuc P."/>
            <person name="Pipaliya S.V."/>
            <person name="Vacek V."/>
            <person name="Brzon O."/>
            <person name="Soukal P."/>
            <person name="Eme L."/>
            <person name="Dacks J.B."/>
            <person name="Karnkowska A."/>
            <person name="Elias M."/>
            <person name="Hampl V."/>
        </authorList>
    </citation>
    <scope>NUCLEOTIDE SEQUENCE [LARGE SCALE GENOMIC DNA]</scope>
    <source>
        <strain evidence="8">NAU3</strain>
        <tissue evidence="8">Gut</tissue>
    </source>
</reference>
<evidence type="ECO:0000256" key="1">
    <source>
        <dbReference type="ARBA" id="ARBA00004651"/>
    </source>
</evidence>
<name>A0ABQ9XR82_9EUKA</name>
<dbReference type="EMBL" id="JARBJD010000087">
    <property type="protein sequence ID" value="KAK2953790.1"/>
    <property type="molecule type" value="Genomic_DNA"/>
</dbReference>
<feature type="transmembrane region" description="Helical" evidence="6">
    <location>
        <begin position="66"/>
        <end position="86"/>
    </location>
</feature>
<organism evidence="8 9">
    <name type="scientific">Blattamonas nauphoetae</name>
    <dbReference type="NCBI Taxonomy" id="2049346"/>
    <lineage>
        <taxon>Eukaryota</taxon>
        <taxon>Metamonada</taxon>
        <taxon>Preaxostyla</taxon>
        <taxon>Oxymonadida</taxon>
        <taxon>Blattamonas</taxon>
    </lineage>
</organism>
<feature type="transmembrane region" description="Helical" evidence="6">
    <location>
        <begin position="26"/>
        <end position="46"/>
    </location>
</feature>
<feature type="domain" description="Acyltransferase 3" evidence="7">
    <location>
        <begin position="22"/>
        <end position="179"/>
    </location>
</feature>
<evidence type="ECO:0000256" key="2">
    <source>
        <dbReference type="ARBA" id="ARBA00022475"/>
    </source>
</evidence>
<dbReference type="InterPro" id="IPR002656">
    <property type="entry name" value="Acyl_transf_3_dom"/>
</dbReference>
<comment type="subcellular location">
    <subcellularLocation>
        <location evidence="1">Cell membrane</location>
        <topology evidence="1">Multi-pass membrane protein</topology>
    </subcellularLocation>
</comment>
<dbReference type="GO" id="GO:0016746">
    <property type="term" value="F:acyltransferase activity"/>
    <property type="evidence" value="ECO:0007669"/>
    <property type="project" value="UniProtKB-KW"/>
</dbReference>
<keyword evidence="4 6" id="KW-1133">Transmembrane helix</keyword>
<feature type="transmembrane region" description="Helical" evidence="6">
    <location>
        <begin position="146"/>
        <end position="165"/>
    </location>
</feature>
<evidence type="ECO:0000256" key="4">
    <source>
        <dbReference type="ARBA" id="ARBA00022989"/>
    </source>
</evidence>
<feature type="transmembrane region" description="Helical" evidence="6">
    <location>
        <begin position="98"/>
        <end position="118"/>
    </location>
</feature>
<keyword evidence="2" id="KW-1003">Cell membrane</keyword>
<keyword evidence="8" id="KW-0012">Acyltransferase</keyword>
<proteinExistence type="predicted"/>
<dbReference type="Proteomes" id="UP001281761">
    <property type="component" value="Unassembled WGS sequence"/>
</dbReference>
<keyword evidence="9" id="KW-1185">Reference proteome</keyword>
<evidence type="ECO:0000259" key="7">
    <source>
        <dbReference type="Pfam" id="PF01757"/>
    </source>
</evidence>
<evidence type="ECO:0000313" key="9">
    <source>
        <dbReference type="Proteomes" id="UP001281761"/>
    </source>
</evidence>
<comment type="caution">
    <text evidence="8">The sequence shown here is derived from an EMBL/GenBank/DDBJ whole genome shotgun (WGS) entry which is preliminary data.</text>
</comment>
<sequence>MKTPEETIVPTETEKPKKERKYNIDCLRVFSCFLVIIVHAGESYYMCPEYALCDAPSSIWGSVYAAWARACVPLFVMVTGYFVLPVREPTSTFVKKRFSRIIIPFFIWLFVYALYNFLLNKLSLNQFIQALLRIPINYGVDVGHLWYIYMSFGLDLIFPIITPWIRSATKKDFHYLLSIWNQDSIARCFLVLLHIHLGLGAFIRQVLTWWATCDRGPL</sequence>
<dbReference type="Pfam" id="PF01757">
    <property type="entry name" value="Acyl_transf_3"/>
    <property type="match status" value="1"/>
</dbReference>
<accession>A0ABQ9XR82</accession>
<dbReference type="PANTHER" id="PTHR40074:SF2">
    <property type="entry name" value="O-ACETYLTRANSFERASE WECH"/>
    <property type="match status" value="1"/>
</dbReference>
<keyword evidence="3 6" id="KW-0812">Transmembrane</keyword>
<evidence type="ECO:0000256" key="3">
    <source>
        <dbReference type="ARBA" id="ARBA00022692"/>
    </source>
</evidence>
<keyword evidence="5 6" id="KW-0472">Membrane</keyword>
<evidence type="ECO:0000256" key="6">
    <source>
        <dbReference type="SAM" id="Phobius"/>
    </source>
</evidence>
<evidence type="ECO:0000313" key="8">
    <source>
        <dbReference type="EMBL" id="KAK2953790.1"/>
    </source>
</evidence>
<feature type="transmembrane region" description="Helical" evidence="6">
    <location>
        <begin position="185"/>
        <end position="207"/>
    </location>
</feature>
<gene>
    <name evidence="8" type="ORF">BLNAU_11347</name>
</gene>